<dbReference type="InterPro" id="IPR022089">
    <property type="entry name" value="Plasmodium-antigen_C"/>
</dbReference>
<keyword evidence="1" id="KW-0472">Membrane</keyword>
<evidence type="ECO:0000313" key="3">
    <source>
        <dbReference type="EMBL" id="OTN64143.1"/>
    </source>
</evidence>
<dbReference type="EMBL" id="NETL01000028">
    <property type="protein sequence ID" value="OTN64143.1"/>
    <property type="molecule type" value="Genomic_DNA"/>
</dbReference>
<dbReference type="Pfam" id="PF12319">
    <property type="entry name" value="TryThrA_C"/>
    <property type="match status" value="1"/>
</dbReference>
<dbReference type="OrthoDB" id="379522at2759"/>
<name>A0A1Y3DGQ5_PLAKN</name>
<dbReference type="VEuPathDB" id="PlasmoDB:PKA1H_140078700"/>
<accession>A0A1Y3DGQ5</accession>
<proteinExistence type="predicted"/>
<protein>
    <recommendedName>
        <fullName evidence="2">Tryptophan/threonine-rich plasmodium antigen C-terminal domain-containing protein</fullName>
    </recommendedName>
</protein>
<gene>
    <name evidence="3" type="ORF">PKNOH_S140291200</name>
</gene>
<keyword evidence="1" id="KW-0812">Transmembrane</keyword>
<evidence type="ECO:0000256" key="1">
    <source>
        <dbReference type="SAM" id="Phobius"/>
    </source>
</evidence>
<dbReference type="Proteomes" id="UP000195012">
    <property type="component" value="Unassembled WGS sequence"/>
</dbReference>
<dbReference type="VEuPathDB" id="PlasmoDB:PKNH_1472500"/>
<evidence type="ECO:0000259" key="2">
    <source>
        <dbReference type="Pfam" id="PF12319"/>
    </source>
</evidence>
<feature type="transmembrane region" description="Helical" evidence="1">
    <location>
        <begin position="37"/>
        <end position="55"/>
    </location>
</feature>
<dbReference type="VEuPathDB" id="PlasmoDB:PKNOH_S140291200"/>
<organism evidence="3 4">
    <name type="scientific">Plasmodium knowlesi</name>
    <dbReference type="NCBI Taxonomy" id="5850"/>
    <lineage>
        <taxon>Eukaryota</taxon>
        <taxon>Sar</taxon>
        <taxon>Alveolata</taxon>
        <taxon>Apicomplexa</taxon>
        <taxon>Aconoidasida</taxon>
        <taxon>Haemosporida</taxon>
        <taxon>Plasmodiidae</taxon>
        <taxon>Plasmodium</taxon>
        <taxon>Plasmodium (Plasmodium)</taxon>
    </lineage>
</organism>
<dbReference type="AlphaFoldDB" id="A0A1Y3DGQ5"/>
<keyword evidence="1" id="KW-1133">Transmembrane helix</keyword>
<evidence type="ECO:0000313" key="4">
    <source>
        <dbReference type="Proteomes" id="UP000195012"/>
    </source>
</evidence>
<sequence length="334" mass="41490">MDLSEYIPYMDPIQDRLRNAINLSRESLLSKSNSNNVAPFIYVILFTLAAVLLFINRLPQKKNDEIPETPEDIACYKEIAHEQGQIEKSEELKKYAWNNWFMKLETDWSYFNASLESEKWTWLLGKENEWKEWLQHMENRWTHYNENIDAAFKSSILENSENWDESQWENWIKNDGKKMMQMNYSKWIGDNYSHYNAWIIKKWEEWKSEKIRTWLLKDWRRKEFEYWQKYKCLTLPEPLFERAENNWNKWNRRLYKEKEEWKEWVAEKYEFYQNSECKKWKKWNDSKDVLFNNWVESFISTWIAEKKWNVWMKEKKVKAHPEQKNYEEDHIVTL</sequence>
<feature type="domain" description="Tryptophan/threonine-rich plasmodium antigen C-terminal" evidence="2">
    <location>
        <begin position="96"/>
        <end position="311"/>
    </location>
</feature>
<reference evidence="3 4" key="1">
    <citation type="submission" date="2017-05" db="EMBL/GenBank/DDBJ databases">
        <title>PacBio assembly of a Plasmodium knowlesi genome sequence with Hi-C correction and manual annotation of the SICAvar gene family.</title>
        <authorList>
            <person name="Lapp S.A."/>
            <person name="Geraldo J.A."/>
            <person name="Chien J.-T."/>
            <person name="Ay F."/>
            <person name="Pakala S.B."/>
            <person name="Batugedara G."/>
            <person name="Humphrey J.C."/>
            <person name="Debarry J.D."/>
            <person name="Le Roch K.G."/>
            <person name="Galinski M.R."/>
            <person name="Kissinger J.C."/>
        </authorList>
    </citation>
    <scope>NUCLEOTIDE SEQUENCE [LARGE SCALE GENOMIC DNA]</scope>
    <source>
        <strain evidence="4">Malayan Strain Pk1 (A+)</strain>
    </source>
</reference>
<comment type="caution">
    <text evidence="3">The sequence shown here is derived from an EMBL/GenBank/DDBJ whole genome shotgun (WGS) entry which is preliminary data.</text>
</comment>